<dbReference type="GO" id="GO:0000209">
    <property type="term" value="P:protein polyubiquitination"/>
    <property type="evidence" value="ECO:0007669"/>
    <property type="project" value="TreeGrafter"/>
</dbReference>
<dbReference type="GO" id="GO:0090263">
    <property type="term" value="P:positive regulation of canonical Wnt signaling pathway"/>
    <property type="evidence" value="ECO:0007669"/>
    <property type="project" value="TreeGrafter"/>
</dbReference>
<dbReference type="Ensembl" id="ENSSGRT00000059474.1">
    <property type="protein sequence ID" value="ENSSGRP00000055694.1"/>
    <property type="gene ID" value="ENSSGRG00000029198.1"/>
</dbReference>
<dbReference type="Proteomes" id="UP000472262">
    <property type="component" value="Unassembled WGS sequence"/>
</dbReference>
<feature type="region of interest" description="Disordered" evidence="1">
    <location>
        <begin position="1"/>
        <end position="54"/>
    </location>
</feature>
<dbReference type="InParanoid" id="A0A672NWK8"/>
<accession>A0A672NWK8</accession>
<sequence length="218" mass="23508">MRPNPRWQQQGGRGQGGFQGMPSSLRQPGPRANIRHMAPSASTQSPRGIPTGAQRVGEKTHPLLIFNVIYLFLQLGGSNQPMGPRPAMGVMTPRAMPPYKYATAVRNTHPQVAQPAVHVQGQEPLTASMLAAAPPQEQKQMLGERLFPLIQAMHPSLAGKITGMLLEIDNSELLHMLESHESLRSKVEEAVAVLQAHQAKKDATQKVGVTAVTVAATS</sequence>
<organism evidence="3 4">
    <name type="scientific">Sinocyclocheilus grahami</name>
    <name type="common">Dianchi golden-line fish</name>
    <name type="synonym">Barbus grahami</name>
    <dbReference type="NCBI Taxonomy" id="75366"/>
    <lineage>
        <taxon>Eukaryota</taxon>
        <taxon>Metazoa</taxon>
        <taxon>Chordata</taxon>
        <taxon>Craniata</taxon>
        <taxon>Vertebrata</taxon>
        <taxon>Euteleostomi</taxon>
        <taxon>Actinopterygii</taxon>
        <taxon>Neopterygii</taxon>
        <taxon>Teleostei</taxon>
        <taxon>Ostariophysi</taxon>
        <taxon>Cypriniformes</taxon>
        <taxon>Cyprinidae</taxon>
        <taxon>Cyprininae</taxon>
        <taxon>Sinocyclocheilus</taxon>
    </lineage>
</organism>
<dbReference type="GO" id="GO:0034450">
    <property type="term" value="F:ubiquitin-ubiquitin ligase activity"/>
    <property type="evidence" value="ECO:0007669"/>
    <property type="project" value="TreeGrafter"/>
</dbReference>
<dbReference type="FunFam" id="1.10.1900.10:FF:000001">
    <property type="entry name" value="Polyadenylate-binding protein"/>
    <property type="match status" value="1"/>
</dbReference>
<proteinExistence type="predicted"/>
<dbReference type="Gene3D" id="1.10.1900.10">
    <property type="entry name" value="c-terminal domain of poly(a) binding protein"/>
    <property type="match status" value="1"/>
</dbReference>
<dbReference type="GO" id="GO:0005737">
    <property type="term" value="C:cytoplasm"/>
    <property type="evidence" value="ECO:0007669"/>
    <property type="project" value="TreeGrafter"/>
</dbReference>
<dbReference type="PANTHER" id="PTHR46276:SF1">
    <property type="entry name" value="E3 UBIQUITIN-PROTEIN LIGASE UBR5"/>
    <property type="match status" value="1"/>
</dbReference>
<dbReference type="SMART" id="SM00517">
    <property type="entry name" value="PolyA"/>
    <property type="match status" value="1"/>
</dbReference>
<dbReference type="SUPFAM" id="SSF63570">
    <property type="entry name" value="PABC (PABP) domain"/>
    <property type="match status" value="1"/>
</dbReference>
<reference evidence="3" key="2">
    <citation type="submission" date="2025-09" db="UniProtKB">
        <authorList>
            <consortium name="Ensembl"/>
        </authorList>
    </citation>
    <scope>IDENTIFICATION</scope>
</reference>
<evidence type="ECO:0000313" key="3">
    <source>
        <dbReference type="Ensembl" id="ENSSGRP00000055694.1"/>
    </source>
</evidence>
<dbReference type="GO" id="GO:0003723">
    <property type="term" value="F:RNA binding"/>
    <property type="evidence" value="ECO:0007669"/>
    <property type="project" value="InterPro"/>
</dbReference>
<dbReference type="PANTHER" id="PTHR46276">
    <property type="entry name" value="E3 UBIQUITIN-PROTEIN LIGASE UBR5"/>
    <property type="match status" value="1"/>
</dbReference>
<dbReference type="InterPro" id="IPR036053">
    <property type="entry name" value="PABP-dom"/>
</dbReference>
<reference evidence="3" key="1">
    <citation type="submission" date="2025-08" db="UniProtKB">
        <authorList>
            <consortium name="Ensembl"/>
        </authorList>
    </citation>
    <scope>IDENTIFICATION</scope>
</reference>
<name>A0A672NWK8_SINGR</name>
<protein>
    <submittedName>
        <fullName evidence="3">Poly(A) binding protein, cytoplasmic 4 (inducible form)</fullName>
    </submittedName>
</protein>
<feature type="domain" description="PABC" evidence="2">
    <location>
        <begin position="122"/>
        <end position="199"/>
    </location>
</feature>
<dbReference type="Pfam" id="PF00658">
    <property type="entry name" value="MLLE"/>
    <property type="match status" value="1"/>
</dbReference>
<evidence type="ECO:0000256" key="1">
    <source>
        <dbReference type="SAM" id="MobiDB-lite"/>
    </source>
</evidence>
<dbReference type="GO" id="GO:0005634">
    <property type="term" value="C:nucleus"/>
    <property type="evidence" value="ECO:0007669"/>
    <property type="project" value="TreeGrafter"/>
</dbReference>
<dbReference type="InterPro" id="IPR002004">
    <property type="entry name" value="PABP_HYD_C"/>
</dbReference>
<keyword evidence="4" id="KW-1185">Reference proteome</keyword>
<dbReference type="AlphaFoldDB" id="A0A672NWK8"/>
<dbReference type="OMA" id="IDEFICI"/>
<evidence type="ECO:0000313" key="4">
    <source>
        <dbReference type="Proteomes" id="UP000472262"/>
    </source>
</evidence>
<dbReference type="PROSITE" id="PS51309">
    <property type="entry name" value="PABC"/>
    <property type="match status" value="1"/>
</dbReference>
<evidence type="ECO:0000259" key="2">
    <source>
        <dbReference type="PROSITE" id="PS51309"/>
    </source>
</evidence>